<reference evidence="10 11" key="1">
    <citation type="journal article" date="2020" name="Nature">
        <title>Six reference-quality genomes reveal evolution of bat adaptations.</title>
        <authorList>
            <person name="Jebb D."/>
            <person name="Huang Z."/>
            <person name="Pippel M."/>
            <person name="Hughes G.M."/>
            <person name="Lavrichenko K."/>
            <person name="Devanna P."/>
            <person name="Winkler S."/>
            <person name="Jermiin L.S."/>
            <person name="Skirmuntt E.C."/>
            <person name="Katzourakis A."/>
            <person name="Burkitt-Gray L."/>
            <person name="Ray D.A."/>
            <person name="Sullivan K.A.M."/>
            <person name="Roscito J.G."/>
            <person name="Kirilenko B.M."/>
            <person name="Davalos L.M."/>
            <person name="Corthals A.P."/>
            <person name="Power M.L."/>
            <person name="Jones G."/>
            <person name="Ransome R.D."/>
            <person name="Dechmann D.K.N."/>
            <person name="Locatelli A.G."/>
            <person name="Puechmaille S.J."/>
            <person name="Fedrigo O."/>
            <person name="Jarvis E.D."/>
            <person name="Hiller M."/>
            <person name="Vernes S.C."/>
            <person name="Myers E.W."/>
            <person name="Teeling E.C."/>
        </authorList>
    </citation>
    <scope>NUCLEOTIDE SEQUENCE [LARGE SCALE GENOMIC DNA]</scope>
    <source>
        <strain evidence="10">MPipKuh1</strain>
        <tissue evidence="10">Flight muscle</tissue>
    </source>
</reference>
<feature type="domain" description="SH2" evidence="8">
    <location>
        <begin position="502"/>
        <end position="600"/>
    </location>
</feature>
<comment type="function">
    <text evidence="4">Binds differentially to the SH3 domains of certain proteins of signal transduction pathways. Binds to phosphatidylinositols; linking the hemopoietic tyrosine kinase fes to the cytoplasmic membrane in a phosphorylation dependent mechanism.</text>
</comment>
<keyword evidence="3" id="KW-0729">SH3-binding</keyword>
<dbReference type="CDD" id="cd13308">
    <property type="entry name" value="PH_3BP2"/>
    <property type="match status" value="1"/>
</dbReference>
<gene>
    <name evidence="10" type="ORF">mPipKuh1_015729</name>
</gene>
<dbReference type="PANTHER" id="PTHR15126:SF4">
    <property type="entry name" value="SH3 DOMAIN-BINDING PROTEIN 2"/>
    <property type="match status" value="1"/>
</dbReference>
<dbReference type="InterPro" id="IPR035848">
    <property type="entry name" value="SH3BP2"/>
</dbReference>
<feature type="region of interest" description="Disordered" evidence="7">
    <location>
        <begin position="412"/>
        <end position="498"/>
    </location>
</feature>
<dbReference type="PROSITE" id="PS50001">
    <property type="entry name" value="SH2"/>
    <property type="match status" value="1"/>
</dbReference>
<feature type="compositionally biased region" description="Pro residues" evidence="7">
    <location>
        <begin position="313"/>
        <end position="325"/>
    </location>
</feature>
<evidence type="ECO:0000256" key="4">
    <source>
        <dbReference type="ARBA" id="ARBA00056733"/>
    </source>
</evidence>
<feature type="compositionally biased region" description="Pro residues" evidence="7">
    <location>
        <begin position="252"/>
        <end position="263"/>
    </location>
</feature>
<dbReference type="GO" id="GO:0017124">
    <property type="term" value="F:SH3 domain binding"/>
    <property type="evidence" value="ECO:0007669"/>
    <property type="project" value="UniProtKB-KW"/>
</dbReference>
<dbReference type="SMART" id="SM00252">
    <property type="entry name" value="SH2"/>
    <property type="match status" value="1"/>
</dbReference>
<keyword evidence="1" id="KW-0597">Phosphoprotein</keyword>
<feature type="compositionally biased region" description="Pro residues" evidence="7">
    <location>
        <begin position="345"/>
        <end position="358"/>
    </location>
</feature>
<dbReference type="SUPFAM" id="SSF50729">
    <property type="entry name" value="PH domain-like"/>
    <property type="match status" value="1"/>
</dbReference>
<dbReference type="Gene3D" id="2.30.29.30">
    <property type="entry name" value="Pleckstrin-homology domain (PH domain)/Phosphotyrosine-binding domain (PTB)"/>
    <property type="match status" value="1"/>
</dbReference>
<evidence type="ECO:0000256" key="6">
    <source>
        <dbReference type="PROSITE-ProRule" id="PRU00191"/>
    </source>
</evidence>
<evidence type="ECO:0000313" key="10">
    <source>
        <dbReference type="EMBL" id="KAF6280210.1"/>
    </source>
</evidence>
<feature type="compositionally biased region" description="Pro residues" evidence="7">
    <location>
        <begin position="379"/>
        <end position="391"/>
    </location>
</feature>
<evidence type="ECO:0000256" key="1">
    <source>
        <dbReference type="ARBA" id="ARBA00022553"/>
    </source>
</evidence>
<evidence type="ECO:0000259" key="8">
    <source>
        <dbReference type="PROSITE" id="PS50001"/>
    </source>
</evidence>
<accession>A0A7J7RVP9</accession>
<dbReference type="AlphaFoldDB" id="A0A7J7RVP9"/>
<evidence type="ECO:0000313" key="11">
    <source>
        <dbReference type="Proteomes" id="UP000558488"/>
    </source>
</evidence>
<feature type="region of interest" description="Disordered" evidence="7">
    <location>
        <begin position="1"/>
        <end position="28"/>
    </location>
</feature>
<dbReference type="InterPro" id="IPR001849">
    <property type="entry name" value="PH_domain"/>
</dbReference>
<dbReference type="Pfam" id="PF00017">
    <property type="entry name" value="SH2"/>
    <property type="match status" value="1"/>
</dbReference>
<protein>
    <recommendedName>
        <fullName evidence="5">SH3 domain-binding protein 2</fullName>
    </recommendedName>
</protein>
<dbReference type="OrthoDB" id="10254483at2759"/>
<dbReference type="Proteomes" id="UP000558488">
    <property type="component" value="Unassembled WGS sequence"/>
</dbReference>
<evidence type="ECO:0000256" key="5">
    <source>
        <dbReference type="ARBA" id="ARBA00070257"/>
    </source>
</evidence>
<dbReference type="GO" id="GO:0007165">
    <property type="term" value="P:signal transduction"/>
    <property type="evidence" value="ECO:0007669"/>
    <property type="project" value="InterPro"/>
</dbReference>
<dbReference type="Pfam" id="PF00169">
    <property type="entry name" value="PH"/>
    <property type="match status" value="1"/>
</dbReference>
<evidence type="ECO:0000259" key="9">
    <source>
        <dbReference type="PROSITE" id="PS50003"/>
    </source>
</evidence>
<evidence type="ECO:0000256" key="2">
    <source>
        <dbReference type="ARBA" id="ARBA00022999"/>
    </source>
</evidence>
<dbReference type="Gene3D" id="3.30.505.10">
    <property type="entry name" value="SH2 domain"/>
    <property type="match status" value="1"/>
</dbReference>
<feature type="compositionally biased region" description="Pro residues" evidence="7">
    <location>
        <begin position="417"/>
        <end position="433"/>
    </location>
</feature>
<feature type="region of interest" description="Disordered" evidence="7">
    <location>
        <begin position="215"/>
        <end position="394"/>
    </location>
</feature>
<dbReference type="InterPro" id="IPR036860">
    <property type="entry name" value="SH2_dom_sf"/>
</dbReference>
<dbReference type="CDD" id="cd10359">
    <property type="entry name" value="SH2_SH3BP2"/>
    <property type="match status" value="1"/>
</dbReference>
<proteinExistence type="predicted"/>
<dbReference type="PROSITE" id="PS50003">
    <property type="entry name" value="PH_DOMAIN"/>
    <property type="match status" value="1"/>
</dbReference>
<feature type="compositionally biased region" description="Pro residues" evidence="7">
    <location>
        <begin position="283"/>
        <end position="292"/>
    </location>
</feature>
<dbReference type="InterPro" id="IPR011993">
    <property type="entry name" value="PH-like_dom_sf"/>
</dbReference>
<keyword evidence="2 6" id="KW-0727">SH2 domain</keyword>
<dbReference type="InterPro" id="IPR035847">
    <property type="entry name" value="SH3BP2_SH2"/>
</dbReference>
<evidence type="ECO:0000256" key="7">
    <source>
        <dbReference type="SAM" id="MobiDB-lite"/>
    </source>
</evidence>
<evidence type="ECO:0000256" key="3">
    <source>
        <dbReference type="ARBA" id="ARBA00023036"/>
    </source>
</evidence>
<organism evidence="10 11">
    <name type="scientific">Pipistrellus kuhlii</name>
    <name type="common">Kuhl's pipistrelle</name>
    <dbReference type="NCBI Taxonomy" id="59472"/>
    <lineage>
        <taxon>Eukaryota</taxon>
        <taxon>Metazoa</taxon>
        <taxon>Chordata</taxon>
        <taxon>Craniata</taxon>
        <taxon>Vertebrata</taxon>
        <taxon>Euteleostomi</taxon>
        <taxon>Mammalia</taxon>
        <taxon>Eutheria</taxon>
        <taxon>Laurasiatheria</taxon>
        <taxon>Chiroptera</taxon>
        <taxon>Yangochiroptera</taxon>
        <taxon>Vespertilionidae</taxon>
        <taxon>Pipistrellus</taxon>
    </lineage>
</organism>
<dbReference type="InterPro" id="IPR000980">
    <property type="entry name" value="SH2"/>
</dbReference>
<dbReference type="SMART" id="SM00233">
    <property type="entry name" value="PH"/>
    <property type="match status" value="1"/>
</dbReference>
<dbReference type="PANTHER" id="PTHR15126">
    <property type="entry name" value="SH3-BINDING"/>
    <property type="match status" value="1"/>
</dbReference>
<dbReference type="SUPFAM" id="SSF55550">
    <property type="entry name" value="SH2 domain"/>
    <property type="match status" value="1"/>
</dbReference>
<sequence>MAGAGLRPRGWGPREPSAWGAAAGRPGRGPCRCARGRGCAPRKPAVPAAWPPFMAAEEMHWPIPMKAIGAQNLLTMPGGVAKAGYLHKKGGTQLQLLKWPLRFVIIHKRCIYYFKSSTSASPQGAFSLSGYNRVMRAAEETTSNNVFPFKIVHISKKHRTWFFSASSEDERKSWMALLRREIGHLHEKKDVPLDASDSSSDTDSFYGAIERPVDISLSPYPTDNEDYDEDDSYLEPDSPEPGRPEDALMHPPAYPPPPVPTPRKPAFSDVARAHSFTSRGPGPLLPPPPPQRGLPEAGPAPEDFKRDLLGPRWPEPGPRVLPPPRRMSDPPMGSLPSLPTGRRPPCLPESPGPEPRVPSPGAATARNCDKLRNLHLCPRGPPTPEPPPVPASKPKFLMTVAEAPLREMAKPGLFAPPVAPRPPALKLPVPVPETPARVPVLPQAEKPPLPHLQRSPPDGQSFRSFSFEKPRLPSQADASQDDATGGKDSDEDYEKVPLPSSVFINTTESYEVEKLFKATSQRGEPQDGLYCIRNSSTKNGKVLVVWDETSNKVRNYRIFEKDSQFYLEGDVLFVSVGSLVEHYHTHLLPSHQSLLLRHPYGYTGPR</sequence>
<dbReference type="FunFam" id="2.30.29.30:FF:000147">
    <property type="entry name" value="SH3 domain-binding protein 2 isoform X2"/>
    <property type="match status" value="1"/>
</dbReference>
<name>A0A7J7RVP9_PIPKU</name>
<comment type="caution">
    <text evidence="10">The sequence shown here is derived from an EMBL/GenBank/DDBJ whole genome shotgun (WGS) entry which is preliminary data.</text>
</comment>
<feature type="domain" description="PH" evidence="9">
    <location>
        <begin position="79"/>
        <end position="183"/>
    </location>
</feature>
<dbReference type="EMBL" id="JACAGB010000058">
    <property type="protein sequence ID" value="KAF6280210.1"/>
    <property type="molecule type" value="Genomic_DNA"/>
</dbReference>
<keyword evidence="11" id="KW-1185">Reference proteome</keyword>
<dbReference type="FunFam" id="3.30.505.10:FF:000043">
    <property type="entry name" value="SH3 domain binding protein 2"/>
    <property type="match status" value="1"/>
</dbReference>
<feature type="compositionally biased region" description="Acidic residues" evidence="7">
    <location>
        <begin position="223"/>
        <end position="238"/>
    </location>
</feature>